<evidence type="ECO:0000313" key="3">
    <source>
        <dbReference type="Proteomes" id="UP000256679"/>
    </source>
</evidence>
<feature type="region of interest" description="Disordered" evidence="1">
    <location>
        <begin position="1"/>
        <end position="66"/>
    </location>
</feature>
<evidence type="ECO:0000313" key="2">
    <source>
        <dbReference type="EMBL" id="RDW14122.1"/>
    </source>
</evidence>
<feature type="compositionally biased region" description="Low complexity" evidence="1">
    <location>
        <begin position="1"/>
        <end position="44"/>
    </location>
</feature>
<comment type="caution">
    <text evidence="2">The sequence shown here is derived from an EMBL/GenBank/DDBJ whole genome shotgun (WGS) entry which is preliminary data.</text>
</comment>
<accession>A0A3D8PEQ2</accession>
<reference evidence="2 3" key="1">
    <citation type="submission" date="2018-05" db="EMBL/GenBank/DDBJ databases">
        <title>Whole genome sequencing of Paracoccus thiocyanatus SST.</title>
        <authorList>
            <person name="Ghosh W."/>
            <person name="Rameez M.J."/>
            <person name="Roy C."/>
        </authorList>
    </citation>
    <scope>NUCLEOTIDE SEQUENCE [LARGE SCALE GENOMIC DNA]</scope>
    <source>
        <strain evidence="2 3">SST</strain>
    </source>
</reference>
<protein>
    <submittedName>
        <fullName evidence="2">Uncharacterized protein</fullName>
    </submittedName>
</protein>
<dbReference type="AlphaFoldDB" id="A0A3D8PEQ2"/>
<dbReference type="EMBL" id="QFCQ01000014">
    <property type="protein sequence ID" value="RDW14122.1"/>
    <property type="molecule type" value="Genomic_DNA"/>
</dbReference>
<dbReference type="Proteomes" id="UP000256679">
    <property type="component" value="Unassembled WGS sequence"/>
</dbReference>
<proteinExistence type="predicted"/>
<name>A0A3D8PEQ2_9RHOB</name>
<organism evidence="2 3">
    <name type="scientific">Paracoccus thiocyanatus</name>
    <dbReference type="NCBI Taxonomy" id="34006"/>
    <lineage>
        <taxon>Bacteria</taxon>
        <taxon>Pseudomonadati</taxon>
        <taxon>Pseudomonadota</taxon>
        <taxon>Alphaproteobacteria</taxon>
        <taxon>Rhodobacterales</taxon>
        <taxon>Paracoccaceae</taxon>
        <taxon>Paracoccus</taxon>
    </lineage>
</organism>
<evidence type="ECO:0000256" key="1">
    <source>
        <dbReference type="SAM" id="MobiDB-lite"/>
    </source>
</evidence>
<sequence>MADAAVPDATLAAGAAAAPGGDATATEPPLSQPQDAAQAAASGQGRAGQGPDLSMPPDFGALRLTD</sequence>
<gene>
    <name evidence="2" type="ORF">DIE28_04605</name>
</gene>
<keyword evidence="3" id="KW-1185">Reference proteome</keyword>